<accession>Q22R48</accession>
<dbReference type="RefSeq" id="XP_001008519.2">
    <property type="nucleotide sequence ID" value="XM_001008519.2"/>
</dbReference>
<dbReference type="AlphaFoldDB" id="Q22R48"/>
<dbReference type="OrthoDB" id="747253at2759"/>
<evidence type="ECO:0000256" key="8">
    <source>
        <dbReference type="ARBA" id="ARBA00023274"/>
    </source>
</evidence>
<dbReference type="GO" id="GO:0000398">
    <property type="term" value="P:mRNA splicing, via spliceosome"/>
    <property type="evidence" value="ECO:0007669"/>
    <property type="project" value="InterPro"/>
</dbReference>
<evidence type="ECO:0000256" key="2">
    <source>
        <dbReference type="ARBA" id="ARBA00006850"/>
    </source>
</evidence>
<comment type="similarity">
    <text evidence="2 9">Belongs to the snRNP Sm proteins family.</text>
</comment>
<dbReference type="SUPFAM" id="SSF50182">
    <property type="entry name" value="Sm-like ribonucleoproteins"/>
    <property type="match status" value="1"/>
</dbReference>
<dbReference type="InterPro" id="IPR034101">
    <property type="entry name" value="Lsm4"/>
</dbReference>
<dbReference type="Gene3D" id="2.30.30.100">
    <property type="match status" value="1"/>
</dbReference>
<dbReference type="InterPro" id="IPR047575">
    <property type="entry name" value="Sm"/>
</dbReference>
<evidence type="ECO:0000256" key="4">
    <source>
        <dbReference type="ARBA" id="ARBA00022728"/>
    </source>
</evidence>
<keyword evidence="13" id="KW-1185">Reference proteome</keyword>
<dbReference type="STRING" id="312017.Q22R48"/>
<proteinExistence type="inferred from homology"/>
<evidence type="ECO:0000256" key="6">
    <source>
        <dbReference type="ARBA" id="ARBA00023187"/>
    </source>
</evidence>
<comment type="subcellular location">
    <subcellularLocation>
        <location evidence="1 9">Nucleus</location>
    </subcellularLocation>
</comment>
<dbReference type="KEGG" id="tet:TTHERM_00024330"/>
<feature type="domain" description="Sm" evidence="11">
    <location>
        <begin position="4"/>
        <end position="77"/>
    </location>
</feature>
<evidence type="ECO:0000256" key="7">
    <source>
        <dbReference type="ARBA" id="ARBA00023242"/>
    </source>
</evidence>
<dbReference type="InParanoid" id="Q22R48"/>
<evidence type="ECO:0000259" key="11">
    <source>
        <dbReference type="PROSITE" id="PS52002"/>
    </source>
</evidence>
<feature type="compositionally biased region" description="Basic residues" evidence="10">
    <location>
        <begin position="124"/>
        <end position="135"/>
    </location>
</feature>
<keyword evidence="3 9" id="KW-0507">mRNA processing</keyword>
<dbReference type="InterPro" id="IPR001163">
    <property type="entry name" value="Sm_dom_euk/arc"/>
</dbReference>
<dbReference type="InterPro" id="IPR027141">
    <property type="entry name" value="LSm4/Sm_D1/D3"/>
</dbReference>
<dbReference type="InterPro" id="IPR010920">
    <property type="entry name" value="LSM_dom_sf"/>
</dbReference>
<evidence type="ECO:0000256" key="1">
    <source>
        <dbReference type="ARBA" id="ARBA00004123"/>
    </source>
</evidence>
<dbReference type="GeneID" id="7828767"/>
<reference evidence="13" key="1">
    <citation type="journal article" date="2006" name="PLoS Biol.">
        <title>Macronuclear genome sequence of the ciliate Tetrahymena thermophila, a model eukaryote.</title>
        <authorList>
            <person name="Eisen J.A."/>
            <person name="Coyne R.S."/>
            <person name="Wu M."/>
            <person name="Wu D."/>
            <person name="Thiagarajan M."/>
            <person name="Wortman J.R."/>
            <person name="Badger J.H."/>
            <person name="Ren Q."/>
            <person name="Amedeo P."/>
            <person name="Jones K.M."/>
            <person name="Tallon L.J."/>
            <person name="Delcher A.L."/>
            <person name="Salzberg S.L."/>
            <person name="Silva J.C."/>
            <person name="Haas B.J."/>
            <person name="Majoros W.H."/>
            <person name="Farzad M."/>
            <person name="Carlton J.M."/>
            <person name="Smith R.K. Jr."/>
            <person name="Garg J."/>
            <person name="Pearlman R.E."/>
            <person name="Karrer K.M."/>
            <person name="Sun L."/>
            <person name="Manning G."/>
            <person name="Elde N.C."/>
            <person name="Turkewitz A.P."/>
            <person name="Asai D.J."/>
            <person name="Wilkes D.E."/>
            <person name="Wang Y."/>
            <person name="Cai H."/>
            <person name="Collins K."/>
            <person name="Stewart B.A."/>
            <person name="Lee S.R."/>
            <person name="Wilamowska K."/>
            <person name="Weinberg Z."/>
            <person name="Ruzzo W.L."/>
            <person name="Wloga D."/>
            <person name="Gaertig J."/>
            <person name="Frankel J."/>
            <person name="Tsao C.-C."/>
            <person name="Gorovsky M.A."/>
            <person name="Keeling P.J."/>
            <person name="Waller R.F."/>
            <person name="Patron N.J."/>
            <person name="Cherry J.M."/>
            <person name="Stover N.A."/>
            <person name="Krieger C.J."/>
            <person name="del Toro C."/>
            <person name="Ryder H.F."/>
            <person name="Williamson S.C."/>
            <person name="Barbeau R.A."/>
            <person name="Hamilton E.P."/>
            <person name="Orias E."/>
        </authorList>
    </citation>
    <scope>NUCLEOTIDE SEQUENCE [LARGE SCALE GENOMIC DNA]</scope>
    <source>
        <strain evidence="13">SB210</strain>
    </source>
</reference>
<evidence type="ECO:0000256" key="10">
    <source>
        <dbReference type="SAM" id="MobiDB-lite"/>
    </source>
</evidence>
<protein>
    <recommendedName>
        <fullName evidence="9">U6 snRNA-associated Sm-like protein LSm4</fullName>
    </recommendedName>
</protein>
<dbReference type="HOGENOM" id="CLU_2377472_0_0_1"/>
<comment type="function">
    <text evidence="9">Binds specifically to the 3'-terminal U-tract of U6 snRNA.</text>
</comment>
<sequence length="135" mass="15381">MSLFPSNILKAAKKSKVMVELKSGDTYIGVLEDVDRFMNIQLTEVTFTSKDSQKFMNIDQIYIKGASLKYFQMDEAVIDKAIEEQEILNEQKEEAKNKMKQKKEGAATQEKDGKQNKKFEKSRGGYKGKSKPRGS</sequence>
<organism evidence="12 13">
    <name type="scientific">Tetrahymena thermophila (strain SB210)</name>
    <dbReference type="NCBI Taxonomy" id="312017"/>
    <lineage>
        <taxon>Eukaryota</taxon>
        <taxon>Sar</taxon>
        <taxon>Alveolata</taxon>
        <taxon>Ciliophora</taxon>
        <taxon>Intramacronucleata</taxon>
        <taxon>Oligohymenophorea</taxon>
        <taxon>Hymenostomatida</taxon>
        <taxon>Tetrahymenina</taxon>
        <taxon>Tetrahymenidae</taxon>
        <taxon>Tetrahymena</taxon>
    </lineage>
</organism>
<keyword evidence="8 9" id="KW-0687">Ribonucleoprotein</keyword>
<name>Q22R48_TETTS</name>
<dbReference type="CDD" id="cd01723">
    <property type="entry name" value="LSm4"/>
    <property type="match status" value="1"/>
</dbReference>
<dbReference type="GO" id="GO:0003723">
    <property type="term" value="F:RNA binding"/>
    <property type="evidence" value="ECO:0007669"/>
    <property type="project" value="UniProtKB-KW"/>
</dbReference>
<dbReference type="PANTHER" id="PTHR23338">
    <property type="entry name" value="SMALL NUCLEAR RIBONUCLEOPROTEIN SM"/>
    <property type="match status" value="1"/>
</dbReference>
<evidence type="ECO:0000313" key="13">
    <source>
        <dbReference type="Proteomes" id="UP000009168"/>
    </source>
</evidence>
<evidence type="ECO:0000313" key="12">
    <source>
        <dbReference type="EMBL" id="EAR88274.2"/>
    </source>
</evidence>
<dbReference type="GO" id="GO:0000956">
    <property type="term" value="P:nuclear-transcribed mRNA catabolic process"/>
    <property type="evidence" value="ECO:0007669"/>
    <property type="project" value="UniProtKB-UniRule"/>
</dbReference>
<dbReference type="FunCoup" id="Q22R48">
    <property type="interactions" value="311"/>
</dbReference>
<keyword evidence="5 9" id="KW-0694">RNA-binding</keyword>
<dbReference type="SMART" id="SM00651">
    <property type="entry name" value="Sm"/>
    <property type="match status" value="1"/>
</dbReference>
<dbReference type="Pfam" id="PF01423">
    <property type="entry name" value="LSM"/>
    <property type="match status" value="1"/>
</dbReference>
<keyword evidence="4 9" id="KW-0747">Spliceosome</keyword>
<evidence type="ECO:0000256" key="5">
    <source>
        <dbReference type="ARBA" id="ARBA00022884"/>
    </source>
</evidence>
<dbReference type="EMBL" id="GG662845">
    <property type="protein sequence ID" value="EAR88274.2"/>
    <property type="molecule type" value="Genomic_DNA"/>
</dbReference>
<keyword evidence="6 9" id="KW-0508">mRNA splicing</keyword>
<evidence type="ECO:0000256" key="3">
    <source>
        <dbReference type="ARBA" id="ARBA00022664"/>
    </source>
</evidence>
<dbReference type="PROSITE" id="PS52002">
    <property type="entry name" value="SM"/>
    <property type="match status" value="1"/>
</dbReference>
<keyword evidence="7 9" id="KW-0539">Nucleus</keyword>
<feature type="compositionally biased region" description="Basic and acidic residues" evidence="10">
    <location>
        <begin position="92"/>
        <end position="123"/>
    </location>
</feature>
<gene>
    <name evidence="9" type="primary">LSM4</name>
    <name evidence="12" type="ORF">TTHERM_00024330</name>
</gene>
<comment type="subunit">
    <text evidence="9">LSm subunits form a heteromer with a doughnut shape.</text>
</comment>
<feature type="region of interest" description="Disordered" evidence="10">
    <location>
        <begin position="92"/>
        <end position="135"/>
    </location>
</feature>
<evidence type="ECO:0000256" key="9">
    <source>
        <dbReference type="RuleBase" id="RU365049"/>
    </source>
</evidence>
<dbReference type="GO" id="GO:0005681">
    <property type="term" value="C:spliceosomal complex"/>
    <property type="evidence" value="ECO:0007669"/>
    <property type="project" value="UniProtKB-UniRule"/>
</dbReference>
<dbReference type="Proteomes" id="UP000009168">
    <property type="component" value="Unassembled WGS sequence"/>
</dbReference>